<evidence type="ECO:0000313" key="1">
    <source>
        <dbReference type="EMBL" id="EQA43773.1"/>
    </source>
</evidence>
<dbReference type="Proteomes" id="UP000015454">
    <property type="component" value="Unassembled WGS sequence"/>
</dbReference>
<dbReference type="RefSeq" id="WP_010568986.1">
    <property type="nucleotide sequence ID" value="NZ_AHMO02000010.1"/>
</dbReference>
<name>T0GEE0_9LEPT</name>
<keyword evidence="2" id="KW-1185">Reference proteome</keyword>
<comment type="caution">
    <text evidence="1">The sequence shown here is derived from an EMBL/GenBank/DDBJ whole genome shotgun (WGS) entry which is preliminary data.</text>
</comment>
<dbReference type="AlphaFoldDB" id="T0GEE0"/>
<dbReference type="EMBL" id="AHMO02000010">
    <property type="protein sequence ID" value="EQA43773.1"/>
    <property type="molecule type" value="Genomic_DNA"/>
</dbReference>
<evidence type="ECO:0000313" key="2">
    <source>
        <dbReference type="Proteomes" id="UP000015454"/>
    </source>
</evidence>
<gene>
    <name evidence="1" type="ORF">LEP1GSC050_1863</name>
</gene>
<dbReference type="OrthoDB" id="319615at2"/>
<sequence>MAAFPSLDSIYEERKTPRGFLVKIKLAKMNYVVFTPKGPEIPKGSKNHSIIVPVPKIAFLGDGFDLSHFRMGELSFVNVNHGKLIIPFQHVNTGNEVRSVFLNSGSECDILPVIILHYRKSEDLLQARAAGIEIHHLVLDENFPREDLISQKIRFPSLNMLIIRSKAALLAAAVHDKSPEDVKNEIEGNSNVIDFRAVRESELCEKDNLNLHSVNLVFLAQVHLQKNELEKVKQLLLDFSLNPEEIAFIRMFLELMIRNDENKEERKNWHNKLLNLNEGFRLAGLILGMREVEFEAELEKGFSQEIASMVLALLEKGQAECNGIETEIILWEWKLKTRRLLKRST</sequence>
<accession>T0GEE0</accession>
<reference evidence="1" key="1">
    <citation type="submission" date="2013-05" db="EMBL/GenBank/DDBJ databases">
        <authorList>
            <person name="Harkins D.M."/>
            <person name="Durkin A.S."/>
            <person name="Brinkac L.M."/>
            <person name="Haft D.H."/>
            <person name="Selengut J.D."/>
            <person name="Sanka R."/>
            <person name="DePew J."/>
            <person name="Purushe J."/>
            <person name="Hartskeerl R.A."/>
            <person name="Ahmed A."/>
            <person name="van der Linden H."/>
            <person name="Goris M.G.A."/>
            <person name="Vinetz J.M."/>
            <person name="Sutton G.G."/>
            <person name="Nierman W.C."/>
            <person name="Fouts D.E."/>
        </authorList>
    </citation>
    <scope>NUCLEOTIDE SEQUENCE [LARGE SCALE GENOMIC DNA]</scope>
    <source>
        <strain evidence="1">5399</strain>
    </source>
</reference>
<organism evidence="1 2">
    <name type="scientific">Leptospira broomii serovar Hurstbridge str. 5399</name>
    <dbReference type="NCBI Taxonomy" id="1049789"/>
    <lineage>
        <taxon>Bacteria</taxon>
        <taxon>Pseudomonadati</taxon>
        <taxon>Spirochaetota</taxon>
        <taxon>Spirochaetia</taxon>
        <taxon>Leptospirales</taxon>
        <taxon>Leptospiraceae</taxon>
        <taxon>Leptospira</taxon>
    </lineage>
</organism>
<protein>
    <submittedName>
        <fullName evidence="1">Uncharacterized protein</fullName>
    </submittedName>
</protein>
<proteinExistence type="predicted"/>